<sequence length="446" mass="49517">MTPVRRFAADGVERIRQRILGSPIFLWVLGVYAATRIWGWVVFSLVGRQQQSSPWGSGPMSYLQFIAIWDGDWYRHIAQVGYPSTLPVDLSGSVDQNPWAFYPLFPMTVSGLMRVTGLSWPAAGGLVSIACGAVASILLYGFFTSARAVASRSEDAGGEQYVSPRRILHGLGLKQPGRGIDRFALWSTALVLLNPIAPILQVPYAESMNFMFLAGFLLALVRGNLVICSLVLIPTCLSRPVGVPVAAALGFWWLTRFVLAYRERSSTEGFARFAASFRRTARYLGVALFACVCALAWPGIAWIATGRYDAYTSTETAWRGEHLLPVQPWIDQSLNYFGAPGPLILLILVLGFLWVMHSRVVLTTLPRNIRYWCYAYVTYLLIFLFPQSSTFRLLLPVFPLAAPLVALSESRAYRATLLIGAAVGQLIWVGWLWHWKELPSGGDYPP</sequence>
<dbReference type="GO" id="GO:0000009">
    <property type="term" value="F:alpha-1,6-mannosyltransferase activity"/>
    <property type="evidence" value="ECO:0007669"/>
    <property type="project" value="InterPro"/>
</dbReference>
<feature type="transmembrane region" description="Helical" evidence="10">
    <location>
        <begin position="123"/>
        <end position="143"/>
    </location>
</feature>
<dbReference type="EMBL" id="WOGT01000001">
    <property type="protein sequence ID" value="MUN53984.1"/>
    <property type="molecule type" value="Genomic_DNA"/>
</dbReference>
<comment type="subcellular location">
    <subcellularLocation>
        <location evidence="1">Endoplasmic reticulum membrane</location>
        <topology evidence="1">Multi-pass membrane protein</topology>
    </subcellularLocation>
</comment>
<feature type="transmembrane region" description="Helical" evidence="10">
    <location>
        <begin position="283"/>
        <end position="304"/>
    </location>
</feature>
<evidence type="ECO:0000313" key="12">
    <source>
        <dbReference type="Proteomes" id="UP000462152"/>
    </source>
</evidence>
<name>A0A7K1LFL1_9MICC</name>
<protein>
    <recommendedName>
        <fullName evidence="13">Integral membrane protein</fullName>
    </recommendedName>
</protein>
<feature type="transmembrane region" description="Helical" evidence="10">
    <location>
        <begin position="415"/>
        <end position="435"/>
    </location>
</feature>
<evidence type="ECO:0000256" key="5">
    <source>
        <dbReference type="ARBA" id="ARBA00022679"/>
    </source>
</evidence>
<dbReference type="GO" id="GO:0004376">
    <property type="term" value="F:GPI mannosyltransferase activity"/>
    <property type="evidence" value="ECO:0007669"/>
    <property type="project" value="InterPro"/>
</dbReference>
<evidence type="ECO:0000256" key="1">
    <source>
        <dbReference type="ARBA" id="ARBA00004477"/>
    </source>
</evidence>
<feature type="transmembrane region" description="Helical" evidence="10">
    <location>
        <begin position="183"/>
        <end position="200"/>
    </location>
</feature>
<feature type="transmembrane region" description="Helical" evidence="10">
    <location>
        <begin position="334"/>
        <end position="356"/>
    </location>
</feature>
<keyword evidence="9 10" id="KW-0472">Membrane</keyword>
<keyword evidence="5" id="KW-0808">Transferase</keyword>
<gene>
    <name evidence="11" type="ORF">GMA10_01860</name>
</gene>
<feature type="transmembrane region" description="Helical" evidence="10">
    <location>
        <begin position="368"/>
        <end position="385"/>
    </location>
</feature>
<evidence type="ECO:0000256" key="4">
    <source>
        <dbReference type="ARBA" id="ARBA00022676"/>
    </source>
</evidence>
<keyword evidence="4" id="KW-0328">Glycosyltransferase</keyword>
<keyword evidence="12" id="KW-1185">Reference proteome</keyword>
<reference evidence="11 12" key="1">
    <citation type="submission" date="2019-12" db="EMBL/GenBank/DDBJ databases">
        <authorList>
            <person name="Li J."/>
            <person name="Shi Y."/>
            <person name="Xu G."/>
            <person name="Xiao D."/>
            <person name="Ran X."/>
        </authorList>
    </citation>
    <scope>NUCLEOTIDE SEQUENCE [LARGE SCALE GENOMIC DNA]</scope>
    <source>
        <strain evidence="11 12">JCM 15915</strain>
    </source>
</reference>
<keyword evidence="8 10" id="KW-1133">Transmembrane helix</keyword>
<evidence type="ECO:0000256" key="2">
    <source>
        <dbReference type="ARBA" id="ARBA00004687"/>
    </source>
</evidence>
<evidence type="ECO:0000256" key="8">
    <source>
        <dbReference type="ARBA" id="ARBA00022989"/>
    </source>
</evidence>
<dbReference type="RefSeq" id="WP_129314080.1">
    <property type="nucleotide sequence ID" value="NZ_NOIQ01000001.1"/>
</dbReference>
<dbReference type="UniPathway" id="UPA00196"/>
<dbReference type="Proteomes" id="UP000462152">
    <property type="component" value="Unassembled WGS sequence"/>
</dbReference>
<proteinExistence type="predicted"/>
<comment type="caution">
    <text evidence="11">The sequence shown here is derived from an EMBL/GenBank/DDBJ whole genome shotgun (WGS) entry which is preliminary data.</text>
</comment>
<evidence type="ECO:0000256" key="9">
    <source>
        <dbReference type="ARBA" id="ARBA00023136"/>
    </source>
</evidence>
<dbReference type="OrthoDB" id="151635at2"/>
<dbReference type="AlphaFoldDB" id="A0A7K1LFL1"/>
<accession>A0A7K1LFL1</accession>
<dbReference type="PANTHER" id="PTHR12468:SF2">
    <property type="entry name" value="GPI MANNOSYLTRANSFERASE 2"/>
    <property type="match status" value="1"/>
</dbReference>
<feature type="transmembrane region" description="Helical" evidence="10">
    <location>
        <begin position="391"/>
        <end position="408"/>
    </location>
</feature>
<comment type="pathway">
    <text evidence="2">Glycolipid biosynthesis; glycosylphosphatidylinositol-anchor biosynthesis.</text>
</comment>
<feature type="transmembrane region" description="Helical" evidence="10">
    <location>
        <begin position="212"/>
        <end position="235"/>
    </location>
</feature>
<evidence type="ECO:0000313" key="11">
    <source>
        <dbReference type="EMBL" id="MUN53984.1"/>
    </source>
</evidence>
<evidence type="ECO:0000256" key="3">
    <source>
        <dbReference type="ARBA" id="ARBA00022502"/>
    </source>
</evidence>
<dbReference type="GO" id="GO:0006506">
    <property type="term" value="P:GPI anchor biosynthetic process"/>
    <property type="evidence" value="ECO:0007669"/>
    <property type="project" value="UniProtKB-UniPathway"/>
</dbReference>
<keyword evidence="7" id="KW-0256">Endoplasmic reticulum</keyword>
<evidence type="ECO:0000256" key="10">
    <source>
        <dbReference type="SAM" id="Phobius"/>
    </source>
</evidence>
<feature type="transmembrane region" description="Helical" evidence="10">
    <location>
        <begin position="24"/>
        <end position="46"/>
    </location>
</feature>
<keyword evidence="3" id="KW-0337">GPI-anchor biosynthesis</keyword>
<dbReference type="PANTHER" id="PTHR12468">
    <property type="entry name" value="GPI MANNOSYLTRANSFERASE 2"/>
    <property type="match status" value="1"/>
</dbReference>
<evidence type="ECO:0000256" key="7">
    <source>
        <dbReference type="ARBA" id="ARBA00022824"/>
    </source>
</evidence>
<keyword evidence="6 10" id="KW-0812">Transmembrane</keyword>
<dbReference type="InterPro" id="IPR007315">
    <property type="entry name" value="PIG-V/Gpi18"/>
</dbReference>
<evidence type="ECO:0008006" key="13">
    <source>
        <dbReference type="Google" id="ProtNLM"/>
    </source>
</evidence>
<dbReference type="GO" id="GO:0016020">
    <property type="term" value="C:membrane"/>
    <property type="evidence" value="ECO:0007669"/>
    <property type="project" value="GOC"/>
</dbReference>
<evidence type="ECO:0000256" key="6">
    <source>
        <dbReference type="ARBA" id="ARBA00022692"/>
    </source>
</evidence>
<organism evidence="11 12">
    <name type="scientific">Rothia koreensis</name>
    <dbReference type="NCBI Taxonomy" id="592378"/>
    <lineage>
        <taxon>Bacteria</taxon>
        <taxon>Bacillati</taxon>
        <taxon>Actinomycetota</taxon>
        <taxon>Actinomycetes</taxon>
        <taxon>Micrococcales</taxon>
        <taxon>Micrococcaceae</taxon>
        <taxon>Rothia</taxon>
    </lineage>
</organism>